<dbReference type="Gene3D" id="3.40.50.720">
    <property type="entry name" value="NAD(P)-binding Rossmann-like Domain"/>
    <property type="match status" value="1"/>
</dbReference>
<dbReference type="PANTHER" id="PTHR24321:SF15">
    <property type="entry name" value="OXIDOREDUCTASE UCPA"/>
    <property type="match status" value="1"/>
</dbReference>
<comment type="caution">
    <text evidence="3">The sequence shown here is derived from an EMBL/GenBank/DDBJ whole genome shotgun (WGS) entry which is preliminary data.</text>
</comment>
<name>A0ABW9G2B9_9GAMM</name>
<dbReference type="PRINTS" id="PR00080">
    <property type="entry name" value="SDRFAMILY"/>
</dbReference>
<dbReference type="InterPro" id="IPR036291">
    <property type="entry name" value="NAD(P)-bd_dom_sf"/>
</dbReference>
<dbReference type="EMBL" id="JBEQCT010000001">
    <property type="protein sequence ID" value="MFM2483534.1"/>
    <property type="molecule type" value="Genomic_DNA"/>
</dbReference>
<evidence type="ECO:0000313" key="4">
    <source>
        <dbReference type="Proteomes" id="UP001629953"/>
    </source>
</evidence>
<evidence type="ECO:0000313" key="3">
    <source>
        <dbReference type="EMBL" id="MFM2483534.1"/>
    </source>
</evidence>
<dbReference type="Pfam" id="PF13561">
    <property type="entry name" value="adh_short_C2"/>
    <property type="match status" value="1"/>
</dbReference>
<dbReference type="NCBIfam" id="NF005559">
    <property type="entry name" value="PRK07231.1"/>
    <property type="match status" value="1"/>
</dbReference>
<dbReference type="RefSeq" id="WP_408621645.1">
    <property type="nucleotide sequence ID" value="NZ_JBEQCT010000001.1"/>
</dbReference>
<dbReference type="EC" id="1.1.1.47" evidence="3"/>
<evidence type="ECO:0000256" key="2">
    <source>
        <dbReference type="ARBA" id="ARBA00023002"/>
    </source>
</evidence>
<keyword evidence="2 3" id="KW-0560">Oxidoreductase</keyword>
<dbReference type="Proteomes" id="UP001629953">
    <property type="component" value="Unassembled WGS sequence"/>
</dbReference>
<dbReference type="PANTHER" id="PTHR24321">
    <property type="entry name" value="DEHYDROGENASES, SHORT CHAIN"/>
    <property type="match status" value="1"/>
</dbReference>
<reference evidence="3 4" key="1">
    <citation type="journal article" date="2013" name="Int. J. Syst. Evol. Microbiol.">
        <title>Celerinatantimonas yamalensis sp. nov., a cold-adapted diazotrophic bacterium from a cold permafrost brine.</title>
        <authorList>
            <person name="Shcherbakova V."/>
            <person name="Chuvilskaya N."/>
            <person name="Rivkina E."/>
            <person name="Demidov N."/>
            <person name="Uchaeva V."/>
            <person name="Suetin S."/>
            <person name="Suzina N."/>
            <person name="Gilichinsky D."/>
        </authorList>
    </citation>
    <scope>NUCLEOTIDE SEQUENCE [LARGE SCALE GENOMIC DNA]</scope>
    <source>
        <strain evidence="3 4">C7</strain>
    </source>
</reference>
<gene>
    <name evidence="3" type="ORF">ABUE30_00310</name>
</gene>
<comment type="similarity">
    <text evidence="1">Belongs to the short-chain dehydrogenases/reductases (SDR) family.</text>
</comment>
<accession>A0ABW9G2B9</accession>
<keyword evidence="4" id="KW-1185">Reference proteome</keyword>
<dbReference type="GO" id="GO:0047936">
    <property type="term" value="F:glucose 1-dehydrogenase [NAD(P)+] activity"/>
    <property type="evidence" value="ECO:0007669"/>
    <property type="project" value="UniProtKB-EC"/>
</dbReference>
<sequence>MGRLENKVVLITGGARGQGEAEARLFVREGARVFLCDVLEEEGHALAAEIGKGASFERLDVTDAADWQRVVGEIEEQTGRLDILINNAGTNVRHALTDTTREEWDRMLNVNLTGQFLGIQACAPLMKRSGGGSIVNLGSTAGIMGHPVAGYSTSKWAVRGLTKSAAIELAPANIRVNALHPGVIATPMMDSAGTLIRELVELTPLGRAGRPKEMAEVVLFLASDAASFITGIDLAADGGFSELGTYGAVWKHLHTAS</sequence>
<proteinExistence type="inferred from homology"/>
<dbReference type="SUPFAM" id="SSF51735">
    <property type="entry name" value="NAD(P)-binding Rossmann-fold domains"/>
    <property type="match status" value="1"/>
</dbReference>
<organism evidence="3 4">
    <name type="scientific">Celerinatantimonas yamalensis</name>
    <dbReference type="NCBI Taxonomy" id="559956"/>
    <lineage>
        <taxon>Bacteria</taxon>
        <taxon>Pseudomonadati</taxon>
        <taxon>Pseudomonadota</taxon>
        <taxon>Gammaproteobacteria</taxon>
        <taxon>Celerinatantimonadaceae</taxon>
        <taxon>Celerinatantimonas</taxon>
    </lineage>
</organism>
<dbReference type="InterPro" id="IPR002347">
    <property type="entry name" value="SDR_fam"/>
</dbReference>
<protein>
    <submittedName>
        <fullName evidence="3">Glucose 1-dehydrogenase</fullName>
        <ecNumber evidence="3">1.1.1.47</ecNumber>
    </submittedName>
</protein>
<evidence type="ECO:0000256" key="1">
    <source>
        <dbReference type="ARBA" id="ARBA00006484"/>
    </source>
</evidence>
<dbReference type="PRINTS" id="PR00081">
    <property type="entry name" value="GDHRDH"/>
</dbReference>